<evidence type="ECO:0000256" key="2">
    <source>
        <dbReference type="SAM" id="Phobius"/>
    </source>
</evidence>
<dbReference type="Proteomes" id="UP000003009">
    <property type="component" value="Unassembled WGS sequence"/>
</dbReference>
<keyword evidence="2" id="KW-0812">Transmembrane</keyword>
<dbReference type="InterPro" id="IPR007470">
    <property type="entry name" value="HemX"/>
</dbReference>
<feature type="region of interest" description="Disordered" evidence="1">
    <location>
        <begin position="1"/>
        <end position="79"/>
    </location>
</feature>
<keyword evidence="4" id="KW-1185">Reference proteome</keyword>
<comment type="caution">
    <text evidence="3">The sequence shown here is derived from an EMBL/GenBank/DDBJ whole genome shotgun (WGS) entry which is preliminary data.</text>
</comment>
<feature type="compositionally biased region" description="Low complexity" evidence="1">
    <location>
        <begin position="425"/>
        <end position="438"/>
    </location>
</feature>
<feature type="transmembrane region" description="Helical" evidence="2">
    <location>
        <begin position="85"/>
        <end position="105"/>
    </location>
</feature>
<dbReference type="HOGENOM" id="CLU_036381_3_0_4"/>
<sequence>MTDNTPNRQPENQAARSEPAIETQTTEPQTQPEKPAEPVAQSAPQKQPEKQPAQQSVKQPVKQPEPAPQPQPIVIQQKSSGGRGIATGALVLSLIALGASGFLFVQGQNVLKQQEMRIGQDLNKAALGNSENAALLQSTLAKQAELDAQLSKILQNEGDTAQTLDGIHRAYAELLKGRVNWLVDEIEVTLNTASQQLLLSGNVPVATAVLENVEQRLSRFEQPELLPIKQAISQDLAALKNRPYLNVSATALRLDRLESAVDSLPLLVDSTMNAQNAEPAPTSKAGSFWTRAWDNTSELVKSMVEVRKLDNNDAMLIGSEQVFYLRENLRMRLLDARLALLQHNSEVYQNDLAAIEETVKRYFDVQSPNTQTWLKEVGELKSVEIRMISDESLKASLAAVRDYQNNVRTALPVVLPESKPAAPVAQAASAPKAASQPAPAAPTPTTPAASEPKSEKADSKAASQPASKPSASEPVAKPASETKGAKA</sequence>
<dbReference type="Pfam" id="PF04375">
    <property type="entry name" value="HemX"/>
    <property type="match status" value="1"/>
</dbReference>
<protein>
    <submittedName>
        <fullName evidence="3">HemX</fullName>
    </submittedName>
</protein>
<feature type="compositionally biased region" description="Low complexity" evidence="1">
    <location>
        <begin position="460"/>
        <end position="474"/>
    </location>
</feature>
<gene>
    <name evidence="3" type="ORF">GCWU000324_00960</name>
</gene>
<dbReference type="PANTHER" id="PTHR38043">
    <property type="entry name" value="PROTEIN HEMX"/>
    <property type="match status" value="1"/>
</dbReference>
<keyword evidence="2" id="KW-1133">Transmembrane helix</keyword>
<accession>C4GFP4</accession>
<proteinExistence type="predicted"/>
<feature type="compositionally biased region" description="Polar residues" evidence="1">
    <location>
        <begin position="1"/>
        <end position="15"/>
    </location>
</feature>
<evidence type="ECO:0000256" key="1">
    <source>
        <dbReference type="SAM" id="MobiDB-lite"/>
    </source>
</evidence>
<dbReference type="STRING" id="629741.GCWU000324_00960"/>
<dbReference type="GeneID" id="84906758"/>
<evidence type="ECO:0000313" key="4">
    <source>
        <dbReference type="Proteomes" id="UP000003009"/>
    </source>
</evidence>
<dbReference type="OrthoDB" id="9787650at2"/>
<dbReference type="AlphaFoldDB" id="C4GFP4"/>
<feature type="region of interest" description="Disordered" evidence="1">
    <location>
        <begin position="425"/>
        <end position="487"/>
    </location>
</feature>
<dbReference type="EMBL" id="ACJW02000002">
    <property type="protein sequence ID" value="EEP69049.1"/>
    <property type="molecule type" value="Genomic_DNA"/>
</dbReference>
<dbReference type="PANTHER" id="PTHR38043:SF1">
    <property type="entry name" value="PROTEIN HEMX"/>
    <property type="match status" value="1"/>
</dbReference>
<name>C4GFP4_9NEIS</name>
<feature type="compositionally biased region" description="Low complexity" evidence="1">
    <location>
        <begin position="18"/>
        <end position="62"/>
    </location>
</feature>
<organism evidence="3 4">
    <name type="scientific">Kingella oralis ATCC 51147</name>
    <dbReference type="NCBI Taxonomy" id="629741"/>
    <lineage>
        <taxon>Bacteria</taxon>
        <taxon>Pseudomonadati</taxon>
        <taxon>Pseudomonadota</taxon>
        <taxon>Betaproteobacteria</taxon>
        <taxon>Neisseriales</taxon>
        <taxon>Neisseriaceae</taxon>
        <taxon>Kingella</taxon>
    </lineage>
</organism>
<evidence type="ECO:0000313" key="3">
    <source>
        <dbReference type="EMBL" id="EEP69049.1"/>
    </source>
</evidence>
<reference evidence="3" key="1">
    <citation type="submission" date="2009-04" db="EMBL/GenBank/DDBJ databases">
        <authorList>
            <person name="Weinstock G."/>
            <person name="Sodergren E."/>
            <person name="Clifton S."/>
            <person name="Fulton L."/>
            <person name="Fulton B."/>
            <person name="Courtney L."/>
            <person name="Fronick C."/>
            <person name="Harrison M."/>
            <person name="Strong C."/>
            <person name="Farmer C."/>
            <person name="Delahaunty K."/>
            <person name="Markovic C."/>
            <person name="Hall O."/>
            <person name="Minx P."/>
            <person name="Tomlinson C."/>
            <person name="Mitreva M."/>
            <person name="Nelson J."/>
            <person name="Hou S."/>
            <person name="Wollam A."/>
            <person name="Pepin K.H."/>
            <person name="Johnson M."/>
            <person name="Bhonagiri V."/>
            <person name="Nash W.E."/>
            <person name="Warren W."/>
            <person name="Chinwalla A."/>
            <person name="Mardis E.R."/>
            <person name="Wilson R.K."/>
        </authorList>
    </citation>
    <scope>NUCLEOTIDE SEQUENCE [LARGE SCALE GENOMIC DNA]</scope>
    <source>
        <strain evidence="3">ATCC 51147</strain>
    </source>
</reference>
<keyword evidence="2" id="KW-0472">Membrane</keyword>
<dbReference type="RefSeq" id="WP_003794811.1">
    <property type="nucleotide sequence ID" value="NZ_GG665871.1"/>
</dbReference>